<sequence length="150" mass="17349">MTARPEGEFVVFLIGMRINKPWKVHKWLPVALAMPRMLKELQADPELGLLHYEQWFGRTIILVQYWKSFEHLEQFAGMKEGEHPPAWAQFNKRVGSSGDVGIWHETYVVRPGQYENIYHNMPQFGLAKAFGSVEAEGRHTTARGRLEGEK</sequence>
<reference evidence="1 2" key="1">
    <citation type="submission" date="2024-03" db="EMBL/GenBank/DDBJ databases">
        <title>Sulfurimonas sp. HSL3-1.</title>
        <authorList>
            <person name="Wang S."/>
        </authorList>
    </citation>
    <scope>NUCLEOTIDE SEQUENCE [LARGE SCALE GENOMIC DNA]</scope>
    <source>
        <strain evidence="1 2">HSL3-1</strain>
    </source>
</reference>
<dbReference type="EMBL" id="CP147920">
    <property type="protein sequence ID" value="XAU13943.1"/>
    <property type="molecule type" value="Genomic_DNA"/>
</dbReference>
<evidence type="ECO:0000313" key="1">
    <source>
        <dbReference type="EMBL" id="XAU13943.1"/>
    </source>
</evidence>
<protein>
    <submittedName>
        <fullName evidence="1">DUF4188 domain-containing protein</fullName>
    </submittedName>
</protein>
<dbReference type="RefSeq" id="WP_345971759.1">
    <property type="nucleotide sequence ID" value="NZ_CP147920.1"/>
</dbReference>
<dbReference type="Pfam" id="PF13826">
    <property type="entry name" value="Monooxy_af470-like"/>
    <property type="match status" value="1"/>
</dbReference>
<evidence type="ECO:0000313" key="2">
    <source>
        <dbReference type="Proteomes" id="UP001447842"/>
    </source>
</evidence>
<organism evidence="1 2">
    <name type="scientific">Sulfurimonas diazotrophicus</name>
    <dbReference type="NCBI Taxonomy" id="3131939"/>
    <lineage>
        <taxon>Bacteria</taxon>
        <taxon>Pseudomonadati</taxon>
        <taxon>Campylobacterota</taxon>
        <taxon>Epsilonproteobacteria</taxon>
        <taxon>Campylobacterales</taxon>
        <taxon>Sulfurimonadaceae</taxon>
        <taxon>Sulfurimonas</taxon>
    </lineage>
</organism>
<name>A0ABZ3H828_9BACT</name>
<accession>A0ABZ3H828</accession>
<proteinExistence type="predicted"/>
<dbReference type="InterPro" id="IPR025444">
    <property type="entry name" value="Monooxy_af470"/>
</dbReference>
<gene>
    <name evidence="1" type="ORF">WCY31_06700</name>
</gene>
<keyword evidence="2" id="KW-1185">Reference proteome</keyword>
<dbReference type="Proteomes" id="UP001447842">
    <property type="component" value="Chromosome"/>
</dbReference>